<reference evidence="2 3" key="1">
    <citation type="submission" date="2018-10" db="EMBL/GenBank/DDBJ databases">
        <title>Genomic Encyclopedia of Archaeal and Bacterial Type Strains, Phase II (KMG-II): from individual species to whole genera.</title>
        <authorList>
            <person name="Goeker M."/>
        </authorList>
    </citation>
    <scope>NUCLEOTIDE SEQUENCE [LARGE SCALE GENOMIC DNA]</scope>
    <source>
        <strain evidence="2 3">DSM 14954</strain>
    </source>
</reference>
<proteinExistence type="predicted"/>
<keyword evidence="2" id="KW-0808">Transferase</keyword>
<dbReference type="Gene3D" id="3.40.630.30">
    <property type="match status" value="1"/>
</dbReference>
<dbReference type="PROSITE" id="PS51186">
    <property type="entry name" value="GNAT"/>
    <property type="match status" value="1"/>
</dbReference>
<dbReference type="Proteomes" id="UP000278962">
    <property type="component" value="Unassembled WGS sequence"/>
</dbReference>
<dbReference type="Pfam" id="PF13508">
    <property type="entry name" value="Acetyltransf_7"/>
    <property type="match status" value="1"/>
</dbReference>
<feature type="domain" description="N-acetyltransferase" evidence="1">
    <location>
        <begin position="1"/>
        <end position="137"/>
    </location>
</feature>
<dbReference type="CDD" id="cd04301">
    <property type="entry name" value="NAT_SF"/>
    <property type="match status" value="1"/>
</dbReference>
<dbReference type="SUPFAM" id="SSF55729">
    <property type="entry name" value="Acyl-CoA N-acyltransferases (Nat)"/>
    <property type="match status" value="1"/>
</dbReference>
<dbReference type="InterPro" id="IPR016181">
    <property type="entry name" value="Acyl_CoA_acyltransferase"/>
</dbReference>
<dbReference type="OrthoDB" id="510731at2"/>
<dbReference type="PANTHER" id="PTHR47237:SF2">
    <property type="entry name" value="BLL4206 PROTEIN"/>
    <property type="match status" value="1"/>
</dbReference>
<evidence type="ECO:0000313" key="3">
    <source>
        <dbReference type="Proteomes" id="UP000278962"/>
    </source>
</evidence>
<name>A0A660L598_9ACTN</name>
<dbReference type="PANTHER" id="PTHR47237">
    <property type="entry name" value="SLL0310 PROTEIN"/>
    <property type="match status" value="1"/>
</dbReference>
<dbReference type="InterPro" id="IPR000182">
    <property type="entry name" value="GNAT_dom"/>
</dbReference>
<dbReference type="EMBL" id="RBIL01000002">
    <property type="protein sequence ID" value="RKQ88059.1"/>
    <property type="molecule type" value="Genomic_DNA"/>
</dbReference>
<dbReference type="GO" id="GO:0016747">
    <property type="term" value="F:acyltransferase activity, transferring groups other than amino-acyl groups"/>
    <property type="evidence" value="ECO:0007669"/>
    <property type="project" value="InterPro"/>
</dbReference>
<dbReference type="InterPro" id="IPR052729">
    <property type="entry name" value="Acyl/Acetyltrans_Enzymes"/>
</dbReference>
<accession>A0A660L598</accession>
<protein>
    <submittedName>
        <fullName evidence="2">Putative N-acetyltransferase YhbS</fullName>
    </submittedName>
</protein>
<evidence type="ECO:0000313" key="2">
    <source>
        <dbReference type="EMBL" id="RKQ88059.1"/>
    </source>
</evidence>
<sequence>MIIREAQPDDIEPALAAISDAFGLQLRPPTVHTLVAGASDGTLLVAERGGVVVGTAASVGFGATGWLGGITVSPDARGNGLGRELTEAAIDALGDRETILLLATPMGRAVYEKLGFEAEGTYRVFASGSRRPERTVELRDLTPDDLDAVRALDRQASGEDRSLALEASLEGAKATPDLKAVALRPPWPALPIIGDPAAATTLLTSLIEPGLRLAVPDENTQAVNLLRLLAREQRTVTRMRRGRAVDWRPDNVWGVFSLFFG</sequence>
<dbReference type="AlphaFoldDB" id="A0A660L598"/>
<keyword evidence="3" id="KW-1185">Reference proteome</keyword>
<evidence type="ECO:0000259" key="1">
    <source>
        <dbReference type="PROSITE" id="PS51186"/>
    </source>
</evidence>
<dbReference type="RefSeq" id="WP_121257231.1">
    <property type="nucleotide sequence ID" value="NZ_RBIL01000002.1"/>
</dbReference>
<gene>
    <name evidence="2" type="ORF">C8N24_6098</name>
</gene>
<organism evidence="2 3">
    <name type="scientific">Solirubrobacter pauli</name>
    <dbReference type="NCBI Taxonomy" id="166793"/>
    <lineage>
        <taxon>Bacteria</taxon>
        <taxon>Bacillati</taxon>
        <taxon>Actinomycetota</taxon>
        <taxon>Thermoleophilia</taxon>
        <taxon>Solirubrobacterales</taxon>
        <taxon>Solirubrobacteraceae</taxon>
        <taxon>Solirubrobacter</taxon>
    </lineage>
</organism>
<dbReference type="Gene3D" id="3.40.630.90">
    <property type="match status" value="1"/>
</dbReference>
<comment type="caution">
    <text evidence="2">The sequence shown here is derived from an EMBL/GenBank/DDBJ whole genome shotgun (WGS) entry which is preliminary data.</text>
</comment>